<dbReference type="InterPro" id="IPR010653">
    <property type="entry name" value="NlpB/DapX"/>
</dbReference>
<organism evidence="3 4">
    <name type="scientific">Roseateles flavus</name>
    <dbReference type="NCBI Taxonomy" id="3149041"/>
    <lineage>
        <taxon>Bacteria</taxon>
        <taxon>Pseudomonadati</taxon>
        <taxon>Pseudomonadota</taxon>
        <taxon>Betaproteobacteria</taxon>
        <taxon>Burkholderiales</taxon>
        <taxon>Sphaerotilaceae</taxon>
        <taxon>Roseateles</taxon>
    </lineage>
</organism>
<evidence type="ECO:0000313" key="3">
    <source>
        <dbReference type="EMBL" id="MEO3712633.1"/>
    </source>
</evidence>
<feature type="chain" id="PRO_5045492374" evidence="2">
    <location>
        <begin position="23"/>
        <end position="387"/>
    </location>
</feature>
<evidence type="ECO:0000256" key="2">
    <source>
        <dbReference type="SAM" id="SignalP"/>
    </source>
</evidence>
<proteinExistence type="predicted"/>
<name>A0ABV0GC49_9BURK</name>
<sequence length="387" mass="42533">MSSVTRSLSAPAKGLASGLVLASLTSLTACSSIEGMIGTDKVDYRTGARQTSGLDVPPDLTQLNQERRNSGGVVTASEMASQKASPRNAGTAAATNVALNAVGDIKLERVNGQRVLRSSLAPEQLWPQIRGFWMGMGFEIASEQAEVGVMETNWAENRAKLPLDFIRRTIGQALDNLYSTGERDKYRTRVERVNGGTEITIYHRGMQEVYTSQQRDQTVWQPRAADPSLEGEMLSRLMLKLGGREADAKEALQANAGSASTTKLAVEPTARNLSEVPTSLSINEDFDRAWRRVGQSLDRHGFTVEDRDRKLGLFFLRYADPNLVGKEEPNFFSRLFGFGKTVTANRYRVLVKSEGGKTVVSVTDSQGVRQTDDNAKRILSLLQEDLR</sequence>
<dbReference type="Gene3D" id="3.30.310.170">
    <property type="entry name" value="Outer membrane protein assembly factor BamC"/>
    <property type="match status" value="1"/>
</dbReference>
<reference evidence="3 4" key="1">
    <citation type="submission" date="2024-05" db="EMBL/GenBank/DDBJ databases">
        <title>Roseateles sp. 2.12 16S ribosomal RNA gene Genome sequencing and assembly.</title>
        <authorList>
            <person name="Woo H."/>
        </authorList>
    </citation>
    <scope>NUCLEOTIDE SEQUENCE [LARGE SCALE GENOMIC DNA]</scope>
    <source>
        <strain evidence="3 4">2.12</strain>
    </source>
</reference>
<accession>A0ABV0GC49</accession>
<dbReference type="Pfam" id="PF06804">
    <property type="entry name" value="Lipoprotein_18"/>
    <property type="match status" value="1"/>
</dbReference>
<gene>
    <name evidence="3" type="primary">bamC</name>
    <name evidence="3" type="ORF">ABDJ40_07610</name>
</gene>
<dbReference type="PROSITE" id="PS51257">
    <property type="entry name" value="PROKAR_LIPOPROTEIN"/>
    <property type="match status" value="1"/>
</dbReference>
<dbReference type="Proteomes" id="UP001462640">
    <property type="component" value="Unassembled WGS sequence"/>
</dbReference>
<dbReference type="EMBL" id="JBDPZC010000002">
    <property type="protein sequence ID" value="MEO3712633.1"/>
    <property type="molecule type" value="Genomic_DNA"/>
</dbReference>
<feature type="signal peptide" evidence="2">
    <location>
        <begin position="1"/>
        <end position="22"/>
    </location>
</feature>
<dbReference type="InterPro" id="IPR042268">
    <property type="entry name" value="BamC_C"/>
</dbReference>
<keyword evidence="2" id="KW-0732">Signal</keyword>
<evidence type="ECO:0000313" key="4">
    <source>
        <dbReference type="Proteomes" id="UP001462640"/>
    </source>
</evidence>
<evidence type="ECO:0000256" key="1">
    <source>
        <dbReference type="SAM" id="MobiDB-lite"/>
    </source>
</evidence>
<comment type="caution">
    <text evidence="3">The sequence shown here is derived from an EMBL/GenBank/DDBJ whole genome shotgun (WGS) entry which is preliminary data.</text>
</comment>
<feature type="region of interest" description="Disordered" evidence="1">
    <location>
        <begin position="49"/>
        <end position="90"/>
    </location>
</feature>
<protein>
    <submittedName>
        <fullName evidence="3">Outer membrane protein assembly factor BamC</fullName>
    </submittedName>
</protein>
<keyword evidence="4" id="KW-1185">Reference proteome</keyword>